<dbReference type="PANTHER" id="PTHR47611:SF1">
    <property type="entry name" value="CCHC-TYPE DOMAIN-CONTAINING PROTEIN"/>
    <property type="match status" value="1"/>
</dbReference>
<gene>
    <name evidence="2" type="ORF">DPX16_17377</name>
</gene>
<evidence type="ECO:0000313" key="3">
    <source>
        <dbReference type="Proteomes" id="UP000281406"/>
    </source>
</evidence>
<reference evidence="2 3" key="1">
    <citation type="submission" date="2018-10" db="EMBL/GenBank/DDBJ databases">
        <title>Genome assembly for a Yunnan-Guizhou Plateau 3E fish, Anabarilius grahami (Regan), and its evolutionary and genetic applications.</title>
        <authorList>
            <person name="Jiang W."/>
        </authorList>
    </citation>
    <scope>NUCLEOTIDE SEQUENCE [LARGE SCALE GENOMIC DNA]</scope>
    <source>
        <strain evidence="2">AG-KIZ</strain>
        <tissue evidence="2">Muscle</tissue>
    </source>
</reference>
<dbReference type="PANTHER" id="PTHR47611">
    <property type="entry name" value="HAT DIMERISATION DOMAIN, C-TERMINAL"/>
    <property type="match status" value="1"/>
</dbReference>
<dbReference type="Pfam" id="PF05699">
    <property type="entry name" value="Dimer_Tnp_hAT"/>
    <property type="match status" value="1"/>
</dbReference>
<dbReference type="OrthoDB" id="1607513at2759"/>
<comment type="caution">
    <text evidence="2">The sequence shown here is derived from an EMBL/GenBank/DDBJ whole genome shotgun (WGS) entry which is preliminary data.</text>
</comment>
<accession>A0A3N0XYT4</accession>
<dbReference type="InterPro" id="IPR012337">
    <property type="entry name" value="RNaseH-like_sf"/>
</dbReference>
<keyword evidence="3" id="KW-1185">Reference proteome</keyword>
<evidence type="ECO:0000313" key="2">
    <source>
        <dbReference type="EMBL" id="ROK35634.1"/>
    </source>
</evidence>
<sequence length="177" mass="20408">MSPKNSAPNGIHMLYKIATFLTPKLRQLKMIDDNERQAVIHAVKVLVDEMGFVEDNTEENLQPPPAKRTFQDFAEWEDADDTMDSDVSFDSEIGRYLKVKLDGLEAHRPDDVLQWWKRRCQEFTRLSKATRHVLCIPASSAPSERSFSICGRILEQRRINLKPSSVNDMLFLHGHIK</sequence>
<name>A0A3N0XYT4_ANAGA</name>
<dbReference type="Proteomes" id="UP000281406">
    <property type="component" value="Unassembled WGS sequence"/>
</dbReference>
<organism evidence="2 3">
    <name type="scientific">Anabarilius grahami</name>
    <name type="common">Kanglang fish</name>
    <name type="synonym">Barilius grahami</name>
    <dbReference type="NCBI Taxonomy" id="495550"/>
    <lineage>
        <taxon>Eukaryota</taxon>
        <taxon>Metazoa</taxon>
        <taxon>Chordata</taxon>
        <taxon>Craniata</taxon>
        <taxon>Vertebrata</taxon>
        <taxon>Euteleostomi</taxon>
        <taxon>Actinopterygii</taxon>
        <taxon>Neopterygii</taxon>
        <taxon>Teleostei</taxon>
        <taxon>Ostariophysi</taxon>
        <taxon>Cypriniformes</taxon>
        <taxon>Xenocyprididae</taxon>
        <taxon>Xenocypridinae</taxon>
        <taxon>Xenocypridinae incertae sedis</taxon>
        <taxon>Anabarilius</taxon>
    </lineage>
</organism>
<protein>
    <submittedName>
        <fullName evidence="2">Zinc finger BED domain-containing protein 1</fullName>
    </submittedName>
</protein>
<proteinExistence type="predicted"/>
<evidence type="ECO:0000259" key="1">
    <source>
        <dbReference type="Pfam" id="PF05699"/>
    </source>
</evidence>
<dbReference type="SUPFAM" id="SSF53098">
    <property type="entry name" value="Ribonuclease H-like"/>
    <property type="match status" value="1"/>
</dbReference>
<dbReference type="InterPro" id="IPR008906">
    <property type="entry name" value="HATC_C_dom"/>
</dbReference>
<dbReference type="GO" id="GO:0046983">
    <property type="term" value="F:protein dimerization activity"/>
    <property type="evidence" value="ECO:0007669"/>
    <property type="project" value="InterPro"/>
</dbReference>
<feature type="domain" description="HAT C-terminal dimerisation" evidence="1">
    <location>
        <begin position="109"/>
        <end position="173"/>
    </location>
</feature>
<dbReference type="AlphaFoldDB" id="A0A3N0XYT4"/>
<dbReference type="EMBL" id="RJVU01057109">
    <property type="protein sequence ID" value="ROK35634.1"/>
    <property type="molecule type" value="Genomic_DNA"/>
</dbReference>